<proteinExistence type="inferred from homology"/>
<dbReference type="PANTHER" id="PTHR16172:SF41">
    <property type="entry name" value="MAJOR FACILITATOR SUPERFAMILY DOMAIN-CONTAINING PROTEIN 6-LIKE"/>
    <property type="match status" value="1"/>
</dbReference>
<protein>
    <submittedName>
        <fullName evidence="9">Major facilitator superfamily domain containing 6 like</fullName>
    </submittedName>
</protein>
<feature type="transmembrane region" description="Helical" evidence="7">
    <location>
        <begin position="44"/>
        <end position="68"/>
    </location>
</feature>
<dbReference type="Proteomes" id="UP000558488">
    <property type="component" value="Unassembled WGS sequence"/>
</dbReference>
<evidence type="ECO:0000256" key="2">
    <source>
        <dbReference type="ARBA" id="ARBA00005241"/>
    </source>
</evidence>
<dbReference type="PANTHER" id="PTHR16172">
    <property type="entry name" value="MAJOR FACILITATOR SUPERFAMILY DOMAIN-CONTAINING PROTEIN 6-LIKE"/>
    <property type="match status" value="1"/>
</dbReference>
<feature type="region of interest" description="Disordered" evidence="6">
    <location>
        <begin position="139"/>
        <end position="197"/>
    </location>
</feature>
<dbReference type="SUPFAM" id="SSF103473">
    <property type="entry name" value="MFS general substrate transporter"/>
    <property type="match status" value="2"/>
</dbReference>
<comment type="subcellular location">
    <subcellularLocation>
        <location evidence="1">Membrane</location>
        <topology evidence="1">Multi-pass membrane protein</topology>
    </subcellularLocation>
</comment>
<evidence type="ECO:0000256" key="7">
    <source>
        <dbReference type="SAM" id="Phobius"/>
    </source>
</evidence>
<reference evidence="9 10" key="1">
    <citation type="journal article" date="2020" name="Nature">
        <title>Six reference-quality genomes reveal evolution of bat adaptations.</title>
        <authorList>
            <person name="Jebb D."/>
            <person name="Huang Z."/>
            <person name="Pippel M."/>
            <person name="Hughes G.M."/>
            <person name="Lavrichenko K."/>
            <person name="Devanna P."/>
            <person name="Winkler S."/>
            <person name="Jermiin L.S."/>
            <person name="Skirmuntt E.C."/>
            <person name="Katzourakis A."/>
            <person name="Burkitt-Gray L."/>
            <person name="Ray D.A."/>
            <person name="Sullivan K.A.M."/>
            <person name="Roscito J.G."/>
            <person name="Kirilenko B.M."/>
            <person name="Davalos L.M."/>
            <person name="Corthals A.P."/>
            <person name="Power M.L."/>
            <person name="Jones G."/>
            <person name="Ransome R.D."/>
            <person name="Dechmann D.K.N."/>
            <person name="Locatelli A.G."/>
            <person name="Puechmaille S.J."/>
            <person name="Fedrigo O."/>
            <person name="Jarvis E.D."/>
            <person name="Hiller M."/>
            <person name="Vernes S.C."/>
            <person name="Myers E.W."/>
            <person name="Teeling E.C."/>
        </authorList>
    </citation>
    <scope>NUCLEOTIDE SEQUENCE [LARGE SCALE GENOMIC DNA]</scope>
    <source>
        <strain evidence="9">MPipKuh1</strain>
        <tissue evidence="9">Flight muscle</tissue>
    </source>
</reference>
<accession>A0A7J7TXH8</accession>
<dbReference type="OrthoDB" id="515887at2759"/>
<evidence type="ECO:0000256" key="1">
    <source>
        <dbReference type="ARBA" id="ARBA00004141"/>
    </source>
</evidence>
<feature type="domain" description="Major facilitator superfamily associated" evidence="8">
    <location>
        <begin position="29"/>
        <end position="527"/>
    </location>
</feature>
<feature type="transmembrane region" description="Helical" evidence="7">
    <location>
        <begin position="402"/>
        <end position="420"/>
    </location>
</feature>
<organism evidence="9 10">
    <name type="scientific">Pipistrellus kuhlii</name>
    <name type="common">Kuhl's pipistrelle</name>
    <dbReference type="NCBI Taxonomy" id="59472"/>
    <lineage>
        <taxon>Eukaryota</taxon>
        <taxon>Metazoa</taxon>
        <taxon>Chordata</taxon>
        <taxon>Craniata</taxon>
        <taxon>Vertebrata</taxon>
        <taxon>Euteleostomi</taxon>
        <taxon>Mammalia</taxon>
        <taxon>Eutheria</taxon>
        <taxon>Laurasiatheria</taxon>
        <taxon>Chiroptera</taxon>
        <taxon>Yangochiroptera</taxon>
        <taxon>Vespertilionidae</taxon>
        <taxon>Pipistrellus</taxon>
    </lineage>
</organism>
<dbReference type="InterPro" id="IPR036259">
    <property type="entry name" value="MFS_trans_sf"/>
</dbReference>
<dbReference type="AlphaFoldDB" id="A0A7J7TXH8"/>
<name>A0A7J7TXH8_PIPKU</name>
<feature type="transmembrane region" description="Helical" evidence="7">
    <location>
        <begin position="522"/>
        <end position="542"/>
    </location>
</feature>
<evidence type="ECO:0000313" key="10">
    <source>
        <dbReference type="Proteomes" id="UP000558488"/>
    </source>
</evidence>
<comment type="similarity">
    <text evidence="2">Belongs to the major facilitator superfamily. MFSD6 family.</text>
</comment>
<evidence type="ECO:0000256" key="6">
    <source>
        <dbReference type="SAM" id="MobiDB-lite"/>
    </source>
</evidence>
<gene>
    <name evidence="9" type="ORF">mPipKuh1_011499</name>
</gene>
<comment type="caution">
    <text evidence="9">The sequence shown here is derived from an EMBL/GenBank/DDBJ whole genome shotgun (WGS) entry which is preliminary data.</text>
</comment>
<keyword evidence="3 7" id="KW-0812">Transmembrane</keyword>
<dbReference type="EMBL" id="JACAGB010000023">
    <property type="protein sequence ID" value="KAF6305349.1"/>
    <property type="molecule type" value="Genomic_DNA"/>
</dbReference>
<evidence type="ECO:0000256" key="4">
    <source>
        <dbReference type="ARBA" id="ARBA00022989"/>
    </source>
</evidence>
<dbReference type="Pfam" id="PF12832">
    <property type="entry name" value="MFS_1_like"/>
    <property type="match status" value="1"/>
</dbReference>
<evidence type="ECO:0000313" key="9">
    <source>
        <dbReference type="EMBL" id="KAF6305349.1"/>
    </source>
</evidence>
<dbReference type="Gene3D" id="1.20.1250.20">
    <property type="entry name" value="MFS general substrate transporter like domains"/>
    <property type="match status" value="2"/>
</dbReference>
<feature type="transmembrane region" description="Helical" evidence="7">
    <location>
        <begin position="369"/>
        <end position="390"/>
    </location>
</feature>
<dbReference type="InterPro" id="IPR024989">
    <property type="entry name" value="MFS_assoc_dom"/>
</dbReference>
<keyword evidence="10" id="KW-1185">Reference proteome</keyword>
<dbReference type="GO" id="GO:0016020">
    <property type="term" value="C:membrane"/>
    <property type="evidence" value="ECO:0007669"/>
    <property type="project" value="UniProtKB-SubCell"/>
</dbReference>
<feature type="transmembrane region" description="Helical" evidence="7">
    <location>
        <begin position="289"/>
        <end position="307"/>
    </location>
</feature>
<feature type="transmembrane region" description="Helical" evidence="7">
    <location>
        <begin position="432"/>
        <end position="451"/>
    </location>
</feature>
<feature type="transmembrane region" description="Helical" evidence="7">
    <location>
        <begin position="327"/>
        <end position="348"/>
    </location>
</feature>
<keyword evidence="5 7" id="KW-0472">Membrane</keyword>
<sequence>MSANPQWDVSRALGVAGLFHLVCGLRDASVAPFLTLYLRQLGLAAPWVGILMSSKHLAAAVWAPCCALLAQSHRRRRLRLLLAGSLLGSAGASLLVLLVPPLDRGPGLRSCHAGAGETPATPPVEAALAVNLTLAQEPGSSSSRLAQRSAGIGHASGFSKGPAKASVPAPSSRLPGKSAGSSGEGAWTTPGALHPVPAEREASPWEGAFQGVSTALPLLAGGPANESSTKGDSGTLGLSLEGLRRTFIPCLVSLVFWELLAAPLEQVADDSLFEYLDFVDATDRHRNLWVWKLLGTAVGVCGAAALVEQLGCSPKTGAPRGAVSFYGYALLSVLALPVSSVFPVPVGRRWEPSYKTSKALSLVEGDPRLILLAITVFLVGAVTSTVQNFLFWHMQDHGSSELVMGASVALGLLGEVLLHPFRAGLLRKLSRLGAIGLGLGCLAGQLLYYSFLWSWWAVLPAQVLSALSHGALWWAVGASLEDLATPGTERPLRAMFQGHFYGGGASLGSFVGGFVVRRFGLAVLFQASCVVLGLWLALFLSVQPRLPEEQKVSYSKLLLVEASDTSDSEQGTERDWLVKASLGRSQRTGRSSAC</sequence>
<dbReference type="CDD" id="cd17479">
    <property type="entry name" value="MFS_MFSD6L"/>
    <property type="match status" value="1"/>
</dbReference>
<evidence type="ECO:0000256" key="5">
    <source>
        <dbReference type="ARBA" id="ARBA00023136"/>
    </source>
</evidence>
<dbReference type="InterPro" id="IPR051717">
    <property type="entry name" value="MFS_MFSD6"/>
</dbReference>
<evidence type="ECO:0000256" key="3">
    <source>
        <dbReference type="ARBA" id="ARBA00022692"/>
    </source>
</evidence>
<keyword evidence="4 7" id="KW-1133">Transmembrane helix</keyword>
<feature type="transmembrane region" description="Helical" evidence="7">
    <location>
        <begin position="498"/>
        <end position="516"/>
    </location>
</feature>
<evidence type="ECO:0000259" key="8">
    <source>
        <dbReference type="Pfam" id="PF12832"/>
    </source>
</evidence>